<dbReference type="EMBL" id="CAJOBI010164528">
    <property type="protein sequence ID" value="CAF4864201.1"/>
    <property type="molecule type" value="Genomic_DNA"/>
</dbReference>
<evidence type="ECO:0000313" key="7">
    <source>
        <dbReference type="Proteomes" id="UP000676336"/>
    </source>
</evidence>
<evidence type="ECO:0000313" key="6">
    <source>
        <dbReference type="EMBL" id="CAF4864201.1"/>
    </source>
</evidence>
<gene>
    <name evidence="1" type="ORF">BYL167_LOCUS32234</name>
    <name evidence="3" type="ORF">BYL167_LOCUS42534</name>
    <name evidence="2" type="ORF">GIL414_LOCUS36170</name>
    <name evidence="5" type="ORF">GIL414_LOCUS49863</name>
    <name evidence="4" type="ORF">SMN809_LOCUS41563</name>
    <name evidence="6" type="ORF">SMN809_LOCUS50010</name>
</gene>
<dbReference type="Proteomes" id="UP000681967">
    <property type="component" value="Unassembled WGS sequence"/>
</dbReference>
<name>A0A8S3BVW0_9BILA</name>
<dbReference type="EMBL" id="CAJOBH010110713">
    <property type="protein sequence ID" value="CAF4659645.1"/>
    <property type="molecule type" value="Genomic_DNA"/>
</dbReference>
<evidence type="ECO:0000313" key="1">
    <source>
        <dbReference type="EMBL" id="CAF4416227.1"/>
    </source>
</evidence>
<accession>A0A8S3BVW0</accession>
<organism evidence="6 7">
    <name type="scientific">Rotaria magnacalcarata</name>
    <dbReference type="NCBI Taxonomy" id="392030"/>
    <lineage>
        <taxon>Eukaryota</taxon>
        <taxon>Metazoa</taxon>
        <taxon>Spiralia</taxon>
        <taxon>Gnathifera</taxon>
        <taxon>Rotifera</taxon>
        <taxon>Eurotatoria</taxon>
        <taxon>Bdelloidea</taxon>
        <taxon>Philodinida</taxon>
        <taxon>Philodinidae</taxon>
        <taxon>Rotaria</taxon>
    </lineage>
</organism>
<dbReference type="EMBL" id="CAJOBH010059190">
    <property type="protein sequence ID" value="CAF4416227.1"/>
    <property type="molecule type" value="Genomic_DNA"/>
</dbReference>
<protein>
    <submittedName>
        <fullName evidence="6">Uncharacterized protein</fullName>
    </submittedName>
</protein>
<sequence length="38" mass="4309">DDLTQKAHTAKQLTLKERMEEQIHDAMSKIDKILNGAS</sequence>
<proteinExistence type="predicted"/>
<evidence type="ECO:0000313" key="5">
    <source>
        <dbReference type="EMBL" id="CAF4860529.1"/>
    </source>
</evidence>
<dbReference type="AlphaFoldDB" id="A0A8S3BVW0"/>
<dbReference type="EMBL" id="CAJOBJ010164902">
    <property type="protein sequence ID" value="CAF4860529.1"/>
    <property type="molecule type" value="Genomic_DNA"/>
</dbReference>
<comment type="caution">
    <text evidence="6">The sequence shown here is derived from an EMBL/GenBank/DDBJ whole genome shotgun (WGS) entry which is preliminary data.</text>
</comment>
<dbReference type="Proteomes" id="UP000676336">
    <property type="component" value="Unassembled WGS sequence"/>
</dbReference>
<reference evidence="6" key="1">
    <citation type="submission" date="2021-02" db="EMBL/GenBank/DDBJ databases">
        <authorList>
            <person name="Nowell W R."/>
        </authorList>
    </citation>
    <scope>NUCLEOTIDE SEQUENCE</scope>
</reference>
<dbReference type="EMBL" id="CAJOBJ010089352">
    <property type="protein sequence ID" value="CAF4534823.1"/>
    <property type="molecule type" value="Genomic_DNA"/>
</dbReference>
<evidence type="ECO:0000313" key="4">
    <source>
        <dbReference type="EMBL" id="CAF4662663.1"/>
    </source>
</evidence>
<evidence type="ECO:0000313" key="2">
    <source>
        <dbReference type="EMBL" id="CAF4534823.1"/>
    </source>
</evidence>
<evidence type="ECO:0000313" key="3">
    <source>
        <dbReference type="EMBL" id="CAF4659645.1"/>
    </source>
</evidence>
<feature type="non-terminal residue" evidence="6">
    <location>
        <position position="1"/>
    </location>
</feature>
<dbReference type="Proteomes" id="UP000681720">
    <property type="component" value="Unassembled WGS sequence"/>
</dbReference>
<dbReference type="EMBL" id="CAJOBI010117715">
    <property type="protein sequence ID" value="CAF4662663.1"/>
    <property type="molecule type" value="Genomic_DNA"/>
</dbReference>